<keyword evidence="4" id="KW-1185">Reference proteome</keyword>
<protein>
    <submittedName>
        <fullName evidence="3">Uncharacterized protein</fullName>
    </submittedName>
</protein>
<dbReference type="Proteomes" id="UP001215280">
    <property type="component" value="Unassembled WGS sequence"/>
</dbReference>
<feature type="compositionally biased region" description="Basic residues" evidence="1">
    <location>
        <begin position="72"/>
        <end position="86"/>
    </location>
</feature>
<sequence length="196" mass="22796">MNIEYGLRDKADGQTGRRGACFVLHTFVPLHTLTFLHTRSRFCTQMVPSLAAPTFSQVQSPFCQPRNGRAVHGPRHRHPPRARRRTGREISTIYRSQTSQRCVAICVQTAYFHSVHGLDEHRWRRCRRSSRVRLYSLFFLRLTSVLSFWILLRSDMRWWKDVSRYAIVTGCSTHLQSLSAPAARIAARLCIDRLWA</sequence>
<proteinExistence type="predicted"/>
<dbReference type="EMBL" id="JARJLG010000159">
    <property type="protein sequence ID" value="KAJ7734743.1"/>
    <property type="molecule type" value="Genomic_DNA"/>
</dbReference>
<evidence type="ECO:0000313" key="4">
    <source>
        <dbReference type="Proteomes" id="UP001215280"/>
    </source>
</evidence>
<feature type="transmembrane region" description="Helical" evidence="2">
    <location>
        <begin position="132"/>
        <end position="152"/>
    </location>
</feature>
<evidence type="ECO:0000256" key="2">
    <source>
        <dbReference type="SAM" id="Phobius"/>
    </source>
</evidence>
<organism evidence="3 4">
    <name type="scientific">Mycena maculata</name>
    <dbReference type="NCBI Taxonomy" id="230809"/>
    <lineage>
        <taxon>Eukaryota</taxon>
        <taxon>Fungi</taxon>
        <taxon>Dikarya</taxon>
        <taxon>Basidiomycota</taxon>
        <taxon>Agaricomycotina</taxon>
        <taxon>Agaricomycetes</taxon>
        <taxon>Agaricomycetidae</taxon>
        <taxon>Agaricales</taxon>
        <taxon>Marasmiineae</taxon>
        <taxon>Mycenaceae</taxon>
        <taxon>Mycena</taxon>
    </lineage>
</organism>
<gene>
    <name evidence="3" type="ORF">DFH07DRAFT_117875</name>
</gene>
<keyword evidence="2" id="KW-0812">Transmembrane</keyword>
<comment type="caution">
    <text evidence="3">The sequence shown here is derived from an EMBL/GenBank/DDBJ whole genome shotgun (WGS) entry which is preliminary data.</text>
</comment>
<keyword evidence="2" id="KW-0472">Membrane</keyword>
<keyword evidence="2" id="KW-1133">Transmembrane helix</keyword>
<name>A0AAD7I493_9AGAR</name>
<evidence type="ECO:0000313" key="3">
    <source>
        <dbReference type="EMBL" id="KAJ7734743.1"/>
    </source>
</evidence>
<reference evidence="3" key="1">
    <citation type="submission" date="2023-03" db="EMBL/GenBank/DDBJ databases">
        <title>Massive genome expansion in bonnet fungi (Mycena s.s.) driven by repeated elements and novel gene families across ecological guilds.</title>
        <authorList>
            <consortium name="Lawrence Berkeley National Laboratory"/>
            <person name="Harder C.B."/>
            <person name="Miyauchi S."/>
            <person name="Viragh M."/>
            <person name="Kuo A."/>
            <person name="Thoen E."/>
            <person name="Andreopoulos B."/>
            <person name="Lu D."/>
            <person name="Skrede I."/>
            <person name="Drula E."/>
            <person name="Henrissat B."/>
            <person name="Morin E."/>
            <person name="Kohler A."/>
            <person name="Barry K."/>
            <person name="LaButti K."/>
            <person name="Morin E."/>
            <person name="Salamov A."/>
            <person name="Lipzen A."/>
            <person name="Mereny Z."/>
            <person name="Hegedus B."/>
            <person name="Baldrian P."/>
            <person name="Stursova M."/>
            <person name="Weitz H."/>
            <person name="Taylor A."/>
            <person name="Grigoriev I.V."/>
            <person name="Nagy L.G."/>
            <person name="Martin F."/>
            <person name="Kauserud H."/>
        </authorList>
    </citation>
    <scope>NUCLEOTIDE SEQUENCE</scope>
    <source>
        <strain evidence="3">CBHHK188m</strain>
    </source>
</reference>
<evidence type="ECO:0000256" key="1">
    <source>
        <dbReference type="SAM" id="MobiDB-lite"/>
    </source>
</evidence>
<feature type="region of interest" description="Disordered" evidence="1">
    <location>
        <begin position="66"/>
        <end position="86"/>
    </location>
</feature>
<dbReference type="AlphaFoldDB" id="A0AAD7I493"/>
<accession>A0AAD7I493</accession>